<keyword evidence="1" id="KW-0378">Hydrolase</keyword>
<protein>
    <submittedName>
        <fullName evidence="1">Ulp1 protease family, C-terminal catalytic domain containing protein</fullName>
    </submittedName>
</protein>
<accession>A0ACC1YUI8</accession>
<organism evidence="1 2">
    <name type="scientific">Melia azedarach</name>
    <name type="common">Chinaberry tree</name>
    <dbReference type="NCBI Taxonomy" id="155640"/>
    <lineage>
        <taxon>Eukaryota</taxon>
        <taxon>Viridiplantae</taxon>
        <taxon>Streptophyta</taxon>
        <taxon>Embryophyta</taxon>
        <taxon>Tracheophyta</taxon>
        <taxon>Spermatophyta</taxon>
        <taxon>Magnoliopsida</taxon>
        <taxon>eudicotyledons</taxon>
        <taxon>Gunneridae</taxon>
        <taxon>Pentapetalae</taxon>
        <taxon>rosids</taxon>
        <taxon>malvids</taxon>
        <taxon>Sapindales</taxon>
        <taxon>Meliaceae</taxon>
        <taxon>Melia</taxon>
    </lineage>
</organism>
<dbReference type="EMBL" id="CM051394">
    <property type="protein sequence ID" value="KAJ4726823.1"/>
    <property type="molecule type" value="Genomic_DNA"/>
</dbReference>
<name>A0ACC1YUI8_MELAZ</name>
<comment type="caution">
    <text evidence="1">The sequence shown here is derived from an EMBL/GenBank/DDBJ whole genome shotgun (WGS) entry which is preliminary data.</text>
</comment>
<keyword evidence="1" id="KW-0645">Protease</keyword>
<evidence type="ECO:0000313" key="1">
    <source>
        <dbReference type="EMBL" id="KAJ4726823.1"/>
    </source>
</evidence>
<gene>
    <name evidence="1" type="ORF">OWV82_000022</name>
</gene>
<dbReference type="Proteomes" id="UP001164539">
    <property type="component" value="Chromosome 1"/>
</dbReference>
<reference evidence="1 2" key="1">
    <citation type="journal article" date="2023" name="Science">
        <title>Complex scaffold remodeling in plant triterpene biosynthesis.</title>
        <authorList>
            <person name="De La Pena R."/>
            <person name="Hodgson H."/>
            <person name="Liu J.C."/>
            <person name="Stephenson M.J."/>
            <person name="Martin A.C."/>
            <person name="Owen C."/>
            <person name="Harkess A."/>
            <person name="Leebens-Mack J."/>
            <person name="Jimenez L.E."/>
            <person name="Osbourn A."/>
            <person name="Sattely E.S."/>
        </authorList>
    </citation>
    <scope>NUCLEOTIDE SEQUENCE [LARGE SCALE GENOMIC DNA]</scope>
    <source>
        <strain evidence="2">cv. JPN11</strain>
        <tissue evidence="1">Leaf</tissue>
    </source>
</reference>
<evidence type="ECO:0000313" key="2">
    <source>
        <dbReference type="Proteomes" id="UP001164539"/>
    </source>
</evidence>
<sequence length="204" mass="23172">MVAHRQLALPSIIPQRWTIASTHLYSSLAYAFQGVQDGVLEEGTFYDSVDIEQHVMGDREGVRRAWTTVDIIYIPARVCKDHWVACAVNISDRKITVYDSLPSAHSEVEIKEAMQPLCILLPHLLHHGRVYMEQTDLEDNTSPFNYIRPLEGIPHQAPESGDCGIFTLKFIEYLGLGRPFDFGPEHGPLFRRKIAVDLFVNELL</sequence>
<keyword evidence="2" id="KW-1185">Reference proteome</keyword>
<proteinExistence type="predicted"/>